<protein>
    <recommendedName>
        <fullName evidence="1">F-box domain-containing protein</fullName>
    </recommendedName>
</protein>
<dbReference type="EMBL" id="KI517385">
    <property type="protein sequence ID" value="ESQ51978.1"/>
    <property type="molecule type" value="Genomic_DNA"/>
</dbReference>
<dbReference type="PANTHER" id="PTHR24414:SF193">
    <property type="entry name" value="F-BOX DOMAIN-CONTAINING PROTEIN"/>
    <property type="match status" value="1"/>
</dbReference>
<proteinExistence type="predicted"/>
<reference evidence="2 3" key="1">
    <citation type="journal article" date="2013" name="Front. Plant Sci.">
        <title>The Reference Genome of the Halophytic Plant Eutrema salsugineum.</title>
        <authorList>
            <person name="Yang R."/>
            <person name="Jarvis D.E."/>
            <person name="Chen H."/>
            <person name="Beilstein M.A."/>
            <person name="Grimwood J."/>
            <person name="Jenkins J."/>
            <person name="Shu S."/>
            <person name="Prochnik S."/>
            <person name="Xin M."/>
            <person name="Ma C."/>
            <person name="Schmutz J."/>
            <person name="Wing R.A."/>
            <person name="Mitchell-Olds T."/>
            <person name="Schumaker K.S."/>
            <person name="Wang X."/>
        </authorList>
    </citation>
    <scope>NUCLEOTIDE SEQUENCE [LARGE SCALE GENOMIC DNA]</scope>
</reference>
<dbReference type="Proteomes" id="UP000030689">
    <property type="component" value="Unassembled WGS sequence"/>
</dbReference>
<dbReference type="Pfam" id="PF25210">
    <property type="entry name" value="Kelch_FKB95"/>
    <property type="match status" value="1"/>
</dbReference>
<dbReference type="Pfam" id="PF00646">
    <property type="entry name" value="F-box"/>
    <property type="match status" value="1"/>
</dbReference>
<sequence length="364" mass="41812">MATKVSADEENQPSLMTSLPEEIIMDCVARVPRSYYPLLSLVSKHFKSLVTSPELYVRRRSLLSRDDEYSLYVAISKNQTSCIHWYTLSRKPNNSLWLVPIPSLPPMPLHGSYVVVGSSIYVMGGFYHWGFITPCVSRIDCRSHTVQHLPRMPKAVAGPVSELVDGKIYVIGGSDTRSREMKSSSQRIMVFDTEAETWNVTKKRMNWEVKQRLFSSVEMSGNIYMRGHKNSYVYEPKGDKWEEDRILHSKEWSNSCVIDDVLYYYDVDKNCIRTYDPKERAWGVVKSVELGGFEDGSWSYTASCGRNLVVFFHKEIVLTETTEIWCAEIVVERRQGGEIWGKVDWCDVVLDGKSHIMKCLVVKI</sequence>
<evidence type="ECO:0000259" key="1">
    <source>
        <dbReference type="PROSITE" id="PS50181"/>
    </source>
</evidence>
<dbReference type="SUPFAM" id="SSF117281">
    <property type="entry name" value="Kelch motif"/>
    <property type="match status" value="1"/>
</dbReference>
<dbReference type="OMA" id="WSNSCVI"/>
<dbReference type="InterPro" id="IPR050354">
    <property type="entry name" value="F-box/kelch-repeat_ARATH"/>
</dbReference>
<dbReference type="CDD" id="cd22152">
    <property type="entry name" value="F-box_AtAFR-like"/>
    <property type="match status" value="1"/>
</dbReference>
<evidence type="ECO:0000313" key="2">
    <source>
        <dbReference type="EMBL" id="ESQ51978.1"/>
    </source>
</evidence>
<dbReference type="AlphaFoldDB" id="V4MHF9"/>
<gene>
    <name evidence="2" type="ORF">EUTSA_v10017912mg</name>
</gene>
<dbReference type="SMART" id="SM00256">
    <property type="entry name" value="FBOX"/>
    <property type="match status" value="1"/>
</dbReference>
<dbReference type="SUPFAM" id="SSF81383">
    <property type="entry name" value="F-box domain"/>
    <property type="match status" value="1"/>
</dbReference>
<dbReference type="Gene3D" id="2.120.10.80">
    <property type="entry name" value="Kelch-type beta propeller"/>
    <property type="match status" value="1"/>
</dbReference>
<keyword evidence="3" id="KW-1185">Reference proteome</keyword>
<evidence type="ECO:0000313" key="3">
    <source>
        <dbReference type="Proteomes" id="UP000030689"/>
    </source>
</evidence>
<dbReference type="InterPro" id="IPR057499">
    <property type="entry name" value="Kelch_FKB95"/>
</dbReference>
<dbReference type="Gramene" id="ESQ51978">
    <property type="protein sequence ID" value="ESQ51978"/>
    <property type="gene ID" value="EUTSA_v10017912mg"/>
</dbReference>
<dbReference type="PANTHER" id="PTHR24414">
    <property type="entry name" value="F-BOX/KELCH-REPEAT PROTEIN SKIP4"/>
    <property type="match status" value="1"/>
</dbReference>
<dbReference type="InterPro" id="IPR001810">
    <property type="entry name" value="F-box_dom"/>
</dbReference>
<organism evidence="2 3">
    <name type="scientific">Eutrema salsugineum</name>
    <name type="common">Saltwater cress</name>
    <name type="synonym">Sisymbrium salsugineum</name>
    <dbReference type="NCBI Taxonomy" id="72664"/>
    <lineage>
        <taxon>Eukaryota</taxon>
        <taxon>Viridiplantae</taxon>
        <taxon>Streptophyta</taxon>
        <taxon>Embryophyta</taxon>
        <taxon>Tracheophyta</taxon>
        <taxon>Spermatophyta</taxon>
        <taxon>Magnoliopsida</taxon>
        <taxon>eudicotyledons</taxon>
        <taxon>Gunneridae</taxon>
        <taxon>Pentapetalae</taxon>
        <taxon>rosids</taxon>
        <taxon>malvids</taxon>
        <taxon>Brassicales</taxon>
        <taxon>Brassicaceae</taxon>
        <taxon>Eutremeae</taxon>
        <taxon>Eutrema</taxon>
    </lineage>
</organism>
<dbReference type="KEGG" id="eus:EUTSA_v10017912mg"/>
<dbReference type="InterPro" id="IPR015915">
    <property type="entry name" value="Kelch-typ_b-propeller"/>
</dbReference>
<dbReference type="eggNOG" id="KOG1072">
    <property type="taxonomic scope" value="Eukaryota"/>
</dbReference>
<name>V4MHF9_EUTSA</name>
<dbReference type="PROSITE" id="PS50181">
    <property type="entry name" value="FBOX"/>
    <property type="match status" value="1"/>
</dbReference>
<dbReference type="OrthoDB" id="7960639at2759"/>
<dbReference type="InterPro" id="IPR036047">
    <property type="entry name" value="F-box-like_dom_sf"/>
</dbReference>
<accession>V4MHF9</accession>
<feature type="domain" description="F-box" evidence="1">
    <location>
        <begin position="13"/>
        <end position="59"/>
    </location>
</feature>